<reference evidence="1 2" key="1">
    <citation type="journal article" date="2017" name="PLoS ONE">
        <title>Development of a real-time PCR for detection of Staphylococcus pseudintermedius using a novel automated comparison of whole-genome sequences.</title>
        <authorList>
            <person name="Verstappen K.M."/>
            <person name="Huijbregts L."/>
            <person name="Spaninks M."/>
            <person name="Wagenaar J.A."/>
            <person name="Fluit A.C."/>
            <person name="Duim B."/>
        </authorList>
    </citation>
    <scope>NUCLEOTIDE SEQUENCE [LARGE SCALE GENOMIC DNA]</scope>
    <source>
        <strain evidence="1 2">215070706401-1</strain>
    </source>
</reference>
<dbReference type="Pfam" id="PF10078">
    <property type="entry name" value="DUF2316"/>
    <property type="match status" value="1"/>
</dbReference>
<organism evidence="1 2">
    <name type="scientific">Staphylococcus delphini</name>
    <dbReference type="NCBI Taxonomy" id="53344"/>
    <lineage>
        <taxon>Bacteria</taxon>
        <taxon>Bacillati</taxon>
        <taxon>Bacillota</taxon>
        <taxon>Bacilli</taxon>
        <taxon>Bacillales</taxon>
        <taxon>Staphylococcaceae</taxon>
        <taxon>Staphylococcus</taxon>
        <taxon>Staphylococcus intermedius group</taxon>
    </lineage>
</organism>
<comment type="caution">
    <text evidence="1">The sequence shown here is derived from an EMBL/GenBank/DDBJ whole genome shotgun (WGS) entry which is preliminary data.</text>
</comment>
<gene>
    <name evidence="1" type="ORF">B5C08_01555</name>
</gene>
<protein>
    <recommendedName>
        <fullName evidence="3">DUF2316 domain-containing protein</fullName>
    </recommendedName>
</protein>
<accession>A0A2A4H0D8</accession>
<name>A0A2A4H0D8_9STAP</name>
<evidence type="ECO:0000313" key="1">
    <source>
        <dbReference type="EMBL" id="PCF56746.1"/>
    </source>
</evidence>
<evidence type="ECO:0008006" key="3">
    <source>
        <dbReference type="Google" id="ProtNLM"/>
    </source>
</evidence>
<evidence type="ECO:0000313" key="2">
    <source>
        <dbReference type="Proteomes" id="UP000218335"/>
    </source>
</evidence>
<dbReference type="Proteomes" id="UP000218335">
    <property type="component" value="Unassembled WGS sequence"/>
</dbReference>
<proteinExistence type="predicted"/>
<dbReference type="RefSeq" id="WP_096591313.1">
    <property type="nucleotide sequence ID" value="NZ_MWRM01000006.1"/>
</dbReference>
<dbReference type="EMBL" id="MWUU01000002">
    <property type="protein sequence ID" value="PCF56746.1"/>
    <property type="molecule type" value="Genomic_DNA"/>
</dbReference>
<dbReference type="AlphaFoldDB" id="A0A2A4H0D8"/>
<dbReference type="InterPro" id="IPR018757">
    <property type="entry name" value="DUF2316"/>
</dbReference>
<sequence length="99" mass="11461">MSLNQAQRRTTSEELKAHFAQSTLTTAQLADMMAISEKQVEKVLNMEAPSRLLGGDLTSFIHQVWDLRDHMNDHIRANGDTPAEYTYMKGEKEDYWFLR</sequence>